<dbReference type="STRING" id="1166018.FAES_0718"/>
<dbReference type="HOGENOM" id="CLU_1793592_0_0_10"/>
<dbReference type="KEGG" id="fae:FAES_0718"/>
<protein>
    <recommendedName>
        <fullName evidence="1">pPIWI-RE three-gene island domain-containing protein</fullName>
    </recommendedName>
</protein>
<proteinExistence type="predicted"/>
<dbReference type="Proteomes" id="UP000011058">
    <property type="component" value="Chromosome"/>
</dbReference>
<reference evidence="2 3" key="1">
    <citation type="journal article" date="2012" name="J. Bacteriol.">
        <title>Genome Sequence of Fibrella aestuarina BUZ 2T, a Filamentous Marine Bacterium.</title>
        <authorList>
            <person name="Filippini M."/>
            <person name="Qi W."/>
            <person name="Blom J."/>
            <person name="Goesmann A."/>
            <person name="Smits T.H."/>
            <person name="Bagheri H.C."/>
        </authorList>
    </citation>
    <scope>NUCLEOTIDE SEQUENCE [LARGE SCALE GENOMIC DNA]</scope>
    <source>
        <strain evidence="3">BUZ 2T</strain>
    </source>
</reference>
<evidence type="ECO:0000313" key="2">
    <source>
        <dbReference type="EMBL" id="CCG98729.1"/>
    </source>
</evidence>
<dbReference type="eggNOG" id="ENOG50331Y1">
    <property type="taxonomic scope" value="Bacteria"/>
</dbReference>
<evidence type="ECO:0000259" key="1">
    <source>
        <dbReference type="Pfam" id="PF18155"/>
    </source>
</evidence>
<evidence type="ECO:0000313" key="3">
    <source>
        <dbReference type="Proteomes" id="UP000011058"/>
    </source>
</evidence>
<gene>
    <name evidence="2" type="ORF">FAES_0718</name>
</gene>
<sequence length="144" mass="15904">MNLRQRPQTNPMLTALPVTPASRAPRLSQLSARQLFDVELGLCLLAAISPSASPATLPDLLIDGTAQTAKQRRSLDKARLMLAQLTQPSRPGGTRSLWADLLDRYARLPHDTQAFDISCDGERFSPKSVGFFRNRVRTLTHLLA</sequence>
<dbReference type="Pfam" id="PF18155">
    <property type="entry name" value="pPIWI_RE_Z"/>
    <property type="match status" value="1"/>
</dbReference>
<accession>I0K3M6</accession>
<name>I0K3M6_9BACT</name>
<dbReference type="InterPro" id="IPR055254">
    <property type="entry name" value="pPIWI_RE_Z"/>
</dbReference>
<dbReference type="EMBL" id="HE796683">
    <property type="protein sequence ID" value="CCG98729.1"/>
    <property type="molecule type" value="Genomic_DNA"/>
</dbReference>
<feature type="domain" description="pPIWI-RE three-gene island" evidence="1">
    <location>
        <begin position="28"/>
        <end position="137"/>
    </location>
</feature>
<organism evidence="2 3">
    <name type="scientific">Fibrella aestuarina BUZ 2</name>
    <dbReference type="NCBI Taxonomy" id="1166018"/>
    <lineage>
        <taxon>Bacteria</taxon>
        <taxon>Pseudomonadati</taxon>
        <taxon>Bacteroidota</taxon>
        <taxon>Cytophagia</taxon>
        <taxon>Cytophagales</taxon>
        <taxon>Spirosomataceae</taxon>
        <taxon>Fibrella</taxon>
    </lineage>
</organism>
<dbReference type="AlphaFoldDB" id="I0K3M6"/>
<keyword evidence="3" id="KW-1185">Reference proteome</keyword>